<evidence type="ECO:0000313" key="2">
    <source>
        <dbReference type="EMBL" id="CAJ1393034.1"/>
    </source>
</evidence>
<comment type="caution">
    <text evidence="2">The sequence shown here is derived from an EMBL/GenBank/DDBJ whole genome shotgun (WGS) entry which is preliminary data.</text>
</comment>
<organism evidence="2 3">
    <name type="scientific">Effrenium voratum</name>
    <dbReference type="NCBI Taxonomy" id="2562239"/>
    <lineage>
        <taxon>Eukaryota</taxon>
        <taxon>Sar</taxon>
        <taxon>Alveolata</taxon>
        <taxon>Dinophyceae</taxon>
        <taxon>Suessiales</taxon>
        <taxon>Symbiodiniaceae</taxon>
        <taxon>Effrenium</taxon>
    </lineage>
</organism>
<dbReference type="InterPro" id="IPR000182">
    <property type="entry name" value="GNAT_dom"/>
</dbReference>
<dbReference type="Pfam" id="PF00583">
    <property type="entry name" value="Acetyltransf_1"/>
    <property type="match status" value="1"/>
</dbReference>
<dbReference type="PROSITE" id="PS51186">
    <property type="entry name" value="GNAT"/>
    <property type="match status" value="1"/>
</dbReference>
<reference evidence="2" key="1">
    <citation type="submission" date="2023-08" db="EMBL/GenBank/DDBJ databases">
        <authorList>
            <person name="Chen Y."/>
            <person name="Shah S."/>
            <person name="Dougan E. K."/>
            <person name="Thang M."/>
            <person name="Chan C."/>
        </authorList>
    </citation>
    <scope>NUCLEOTIDE SEQUENCE</scope>
</reference>
<gene>
    <name evidence="2" type="ORF">EVOR1521_LOCUS17984</name>
</gene>
<dbReference type="AlphaFoldDB" id="A0AA36IT65"/>
<evidence type="ECO:0000313" key="3">
    <source>
        <dbReference type="Proteomes" id="UP001178507"/>
    </source>
</evidence>
<keyword evidence="3" id="KW-1185">Reference proteome</keyword>
<dbReference type="CDD" id="cd04301">
    <property type="entry name" value="NAT_SF"/>
    <property type="match status" value="1"/>
</dbReference>
<dbReference type="Proteomes" id="UP001178507">
    <property type="component" value="Unassembled WGS sequence"/>
</dbReference>
<feature type="domain" description="N-acetyltransferase" evidence="1">
    <location>
        <begin position="1"/>
        <end position="157"/>
    </location>
</feature>
<evidence type="ECO:0000259" key="1">
    <source>
        <dbReference type="PROSITE" id="PS51186"/>
    </source>
</evidence>
<name>A0AA36IT65_9DINO</name>
<proteinExistence type="predicted"/>
<dbReference type="EMBL" id="CAUJNA010002458">
    <property type="protein sequence ID" value="CAJ1393034.1"/>
    <property type="molecule type" value="Genomic_DNA"/>
</dbReference>
<dbReference type="SUPFAM" id="SSF55729">
    <property type="entry name" value="Acyl-CoA N-acyltransferases (Nat)"/>
    <property type="match status" value="1"/>
</dbReference>
<protein>
    <recommendedName>
        <fullName evidence="1">N-acetyltransferase domain-containing protein</fullName>
    </recommendedName>
</protein>
<dbReference type="GO" id="GO:0016747">
    <property type="term" value="F:acyltransferase activity, transferring groups other than amino-acyl groups"/>
    <property type="evidence" value="ECO:0007669"/>
    <property type="project" value="InterPro"/>
</dbReference>
<accession>A0AA36IT65</accession>
<dbReference type="InterPro" id="IPR016181">
    <property type="entry name" value="Acyl_CoA_acyltransferase"/>
</dbReference>
<sequence>MEVRPVEVAEFRLTEELIREAFWNHFEPGADEHFIAHSLRKSEDYVPELDLVAVSDGKLVGSIVHSKSKIETTDGRSLRDVVSFGPLGVLPEYRNRGIAAKLVRESLRLAKDMGFRAVIIMGDPRLYGRLGFRCGEKYDLTNAEGQFHVGLMAYPLYEGALDGAAGAFSESEAFGVSADALAEFDASFPAREKGESAFQSEFAVLVSLSYAKDPKYTS</sequence>
<dbReference type="Gene3D" id="3.40.630.30">
    <property type="match status" value="1"/>
</dbReference>